<gene>
    <name evidence="2" type="ORF">ACHAW5_008848</name>
</gene>
<organism evidence="2 3">
    <name type="scientific">Stephanodiscus triporus</name>
    <dbReference type="NCBI Taxonomy" id="2934178"/>
    <lineage>
        <taxon>Eukaryota</taxon>
        <taxon>Sar</taxon>
        <taxon>Stramenopiles</taxon>
        <taxon>Ochrophyta</taxon>
        <taxon>Bacillariophyta</taxon>
        <taxon>Coscinodiscophyceae</taxon>
        <taxon>Thalassiosirophycidae</taxon>
        <taxon>Stephanodiscales</taxon>
        <taxon>Stephanodiscaceae</taxon>
        <taxon>Stephanodiscus</taxon>
    </lineage>
</organism>
<dbReference type="Proteomes" id="UP001530315">
    <property type="component" value="Unassembled WGS sequence"/>
</dbReference>
<reference evidence="2 3" key="1">
    <citation type="submission" date="2024-10" db="EMBL/GenBank/DDBJ databases">
        <title>Updated reference genomes for cyclostephanoid diatoms.</title>
        <authorList>
            <person name="Roberts W.R."/>
            <person name="Alverson A.J."/>
        </authorList>
    </citation>
    <scope>NUCLEOTIDE SEQUENCE [LARGE SCALE GENOMIC DNA]</scope>
    <source>
        <strain evidence="2 3">AJA276-08</strain>
    </source>
</reference>
<name>A0ABD3MDU3_9STRA</name>
<keyword evidence="3" id="KW-1185">Reference proteome</keyword>
<comment type="caution">
    <text evidence="2">The sequence shown here is derived from an EMBL/GenBank/DDBJ whole genome shotgun (WGS) entry which is preliminary data.</text>
</comment>
<proteinExistence type="predicted"/>
<evidence type="ECO:0000313" key="3">
    <source>
        <dbReference type="Proteomes" id="UP001530315"/>
    </source>
</evidence>
<accession>A0ABD3MDU3</accession>
<evidence type="ECO:0000256" key="1">
    <source>
        <dbReference type="SAM" id="MobiDB-lite"/>
    </source>
</evidence>
<dbReference type="EMBL" id="JALLAZ020001836">
    <property type="protein sequence ID" value="KAL3762108.1"/>
    <property type="molecule type" value="Genomic_DNA"/>
</dbReference>
<sequence length="51" mass="5496">MRKRRGQRTTSDDACITLSNSDPGAMPRARLDICPGGGGGEEDSSRRDCEI</sequence>
<evidence type="ECO:0000313" key="2">
    <source>
        <dbReference type="EMBL" id="KAL3762108.1"/>
    </source>
</evidence>
<protein>
    <submittedName>
        <fullName evidence="2">Uncharacterized protein</fullName>
    </submittedName>
</protein>
<feature type="region of interest" description="Disordered" evidence="1">
    <location>
        <begin position="1"/>
        <end position="51"/>
    </location>
</feature>
<dbReference type="AlphaFoldDB" id="A0ABD3MDU3"/>